<organism evidence="3 4">
    <name type="scientific">Phragmitibacter flavus</name>
    <dbReference type="NCBI Taxonomy" id="2576071"/>
    <lineage>
        <taxon>Bacteria</taxon>
        <taxon>Pseudomonadati</taxon>
        <taxon>Verrucomicrobiota</taxon>
        <taxon>Verrucomicrobiia</taxon>
        <taxon>Verrucomicrobiales</taxon>
        <taxon>Verrucomicrobiaceae</taxon>
        <taxon>Phragmitibacter</taxon>
    </lineage>
</organism>
<feature type="coiled-coil region" evidence="1">
    <location>
        <begin position="285"/>
        <end position="334"/>
    </location>
</feature>
<keyword evidence="1" id="KW-0175">Coiled coil</keyword>
<keyword evidence="4" id="KW-1185">Reference proteome</keyword>
<dbReference type="InterPro" id="IPR025519">
    <property type="entry name" value="DUF4407"/>
</dbReference>
<keyword evidence="2" id="KW-0472">Membrane</keyword>
<evidence type="ECO:0000313" key="4">
    <source>
        <dbReference type="Proteomes" id="UP000306196"/>
    </source>
</evidence>
<protein>
    <submittedName>
        <fullName evidence="3">DUF4407 domain-containing protein</fullName>
    </submittedName>
</protein>
<gene>
    <name evidence="3" type="ORF">FEM03_11650</name>
</gene>
<keyword evidence="2" id="KW-1133">Transmembrane helix</keyword>
<reference evidence="3 4" key="1">
    <citation type="submission" date="2019-05" db="EMBL/GenBank/DDBJ databases">
        <title>Verrucobacter flavum gen. nov., sp. nov. a new member of the family Verrucomicrobiaceae.</title>
        <authorList>
            <person name="Szuroczki S."/>
            <person name="Abbaszade G."/>
            <person name="Szabo A."/>
            <person name="Felfoldi T."/>
            <person name="Schumann P."/>
            <person name="Boka K."/>
            <person name="Keki Z."/>
            <person name="Toumi M."/>
            <person name="Toth E."/>
        </authorList>
    </citation>
    <scope>NUCLEOTIDE SEQUENCE [LARGE SCALE GENOMIC DNA]</scope>
    <source>
        <strain evidence="3 4">MG-N-17</strain>
    </source>
</reference>
<dbReference type="EMBL" id="VAUV01000008">
    <property type="protein sequence ID" value="TLD70382.1"/>
    <property type="molecule type" value="Genomic_DNA"/>
</dbReference>
<feature type="transmembrane region" description="Helical" evidence="2">
    <location>
        <begin position="414"/>
        <end position="436"/>
    </location>
</feature>
<name>A0A5R8KDJ7_9BACT</name>
<sequence>MSSSNPIKRLFFWLSSAGTETLDQCPDWEQRKYVAFGATVLVPSVFAFIACAYALSTLTENPGVIYPVAAVWAFIILTIDRALLASYRPYLGFFRKMSQFTLRFVVAMLMGLTIAHPLVLLLFSDTIHTVIEKEREVEMAEVRSRFDVEKTKARTELASIEQGIAGQRELWDKTFQAEFVVKQEVTDDAPIAGLTPEQNTELKAAIEESTAPVRARLTANANQAAELTPAYTKIQGELASWQAEFEREVNGQRSGIVGLGPRAKSIQEDQLAWRREETRRLGALLEHLSSEKSSLETQSRQAEQAAIATFEGKLASLAAKQQAEEARVTALRQKVESDQASQFADQQSQLRGTIKQQIDARLTELERMQGELASVANEEAERLAALKAEPRRDILTQTLALHGLFGAGSEGGQFAFYTYLILTLLFMLVDTIPLIVKFFCRPGPYDTLLDRDEVRFSSEHQSFLKSNARYMDQLTAGNLVAVTRNKPLEHALVDGVEHTRAAREFLDSIIELEKSFHEKLRLEELAAQEAAPEKQAILEAIKKQFYDDMQLRMTQFFSQNHRSADFRA</sequence>
<proteinExistence type="predicted"/>
<comment type="caution">
    <text evidence="3">The sequence shown here is derived from an EMBL/GenBank/DDBJ whole genome shotgun (WGS) entry which is preliminary data.</text>
</comment>
<accession>A0A5R8KDJ7</accession>
<keyword evidence="2" id="KW-0812">Transmembrane</keyword>
<feature type="transmembrane region" description="Helical" evidence="2">
    <location>
        <begin position="64"/>
        <end position="84"/>
    </location>
</feature>
<dbReference type="AlphaFoldDB" id="A0A5R8KDJ7"/>
<feature type="transmembrane region" description="Helical" evidence="2">
    <location>
        <begin position="104"/>
        <end position="123"/>
    </location>
</feature>
<dbReference type="RefSeq" id="WP_138086438.1">
    <property type="nucleotide sequence ID" value="NZ_VAUV01000008.1"/>
</dbReference>
<dbReference type="Pfam" id="PF14362">
    <property type="entry name" value="DUF4407"/>
    <property type="match status" value="1"/>
</dbReference>
<evidence type="ECO:0000256" key="2">
    <source>
        <dbReference type="SAM" id="Phobius"/>
    </source>
</evidence>
<dbReference type="Proteomes" id="UP000306196">
    <property type="component" value="Unassembled WGS sequence"/>
</dbReference>
<evidence type="ECO:0000256" key="1">
    <source>
        <dbReference type="SAM" id="Coils"/>
    </source>
</evidence>
<dbReference type="OrthoDB" id="176361at2"/>
<evidence type="ECO:0000313" key="3">
    <source>
        <dbReference type="EMBL" id="TLD70382.1"/>
    </source>
</evidence>
<feature type="transmembrane region" description="Helical" evidence="2">
    <location>
        <begin position="33"/>
        <end position="58"/>
    </location>
</feature>